<organism evidence="1">
    <name type="scientific">mine drainage metagenome</name>
    <dbReference type="NCBI Taxonomy" id="410659"/>
    <lineage>
        <taxon>unclassified sequences</taxon>
        <taxon>metagenomes</taxon>
        <taxon>ecological metagenomes</taxon>
    </lineage>
</organism>
<protein>
    <submittedName>
        <fullName evidence="1">Regulatory protein</fullName>
    </submittedName>
</protein>
<sequence>STPDRWQLRLPVGSPLPSFAAPETVLGQHLLAHLPQGAEGRRWRALFTELQVLLHQHPRNRARARQGLPPVNALWLWGGGALPSRPRTTLTRLLSADPLARALAQHARVTVCSDTAQLRGLGDTWVDLAERAPQDVQPFLDAAVRRLRRGAVLRLAFLDGARWRITSAQRWRFWRRAWRP</sequence>
<name>T0ZFQ9_9ZZZZ</name>
<proteinExistence type="predicted"/>
<evidence type="ECO:0000313" key="1">
    <source>
        <dbReference type="EMBL" id="EQD28540.1"/>
    </source>
</evidence>
<reference evidence="1" key="2">
    <citation type="journal article" date="2014" name="ISME J.">
        <title>Microbial stratification in low pH oxic and suboxic macroscopic growths along an acid mine drainage.</title>
        <authorList>
            <person name="Mendez-Garcia C."/>
            <person name="Mesa V."/>
            <person name="Sprenger R.R."/>
            <person name="Richter M."/>
            <person name="Diez M.S."/>
            <person name="Solano J."/>
            <person name="Bargiela R."/>
            <person name="Golyshina O.V."/>
            <person name="Manteca A."/>
            <person name="Ramos J.L."/>
            <person name="Gallego J.R."/>
            <person name="Llorente I."/>
            <person name="Martins Dos Santos V.A."/>
            <person name="Jensen O.N."/>
            <person name="Pelaez A.I."/>
            <person name="Sanchez J."/>
            <person name="Ferrer M."/>
        </authorList>
    </citation>
    <scope>NUCLEOTIDE SEQUENCE</scope>
</reference>
<accession>T0ZFQ9</accession>
<dbReference type="AlphaFoldDB" id="T0ZFQ9"/>
<dbReference type="EMBL" id="AUZX01015616">
    <property type="protein sequence ID" value="EQD28540.1"/>
    <property type="molecule type" value="Genomic_DNA"/>
</dbReference>
<comment type="caution">
    <text evidence="1">The sequence shown here is derived from an EMBL/GenBank/DDBJ whole genome shotgun (WGS) entry which is preliminary data.</text>
</comment>
<gene>
    <name evidence="1" type="ORF">B1A_21135</name>
</gene>
<feature type="non-terminal residue" evidence="1">
    <location>
        <position position="1"/>
    </location>
</feature>
<reference evidence="1" key="1">
    <citation type="submission" date="2013-08" db="EMBL/GenBank/DDBJ databases">
        <authorList>
            <person name="Mendez C."/>
            <person name="Richter M."/>
            <person name="Ferrer M."/>
            <person name="Sanchez J."/>
        </authorList>
    </citation>
    <scope>NUCLEOTIDE SEQUENCE</scope>
</reference>